<sequence>MDDARDGSAAEAPPDTVWLLRSRGCWQAAAALLEQQAARSPEAALTRAELLIERSLFEGDGWGDAESALRLAEGGAHNDTERAAAACARGYLAYVATLLRVHDRLDEAQAALGRASAMLPPGAPGRPLLDFRRGLVAENLLKDPVAARTAYRRAHAGAEQQQDDLLLSYTWRHLATIAQQDGNLAGARHGFAESLRLRELIGYAVGIAPALASLADVSPTPEAAQLRAESARLVGAFGGVPVWLAQPAAQPEQAPGRA</sequence>
<evidence type="ECO:0000313" key="2">
    <source>
        <dbReference type="Proteomes" id="UP001592582"/>
    </source>
</evidence>
<dbReference type="Proteomes" id="UP001592582">
    <property type="component" value="Unassembled WGS sequence"/>
</dbReference>
<reference evidence="1 2" key="1">
    <citation type="submission" date="2024-09" db="EMBL/GenBank/DDBJ databases">
        <authorList>
            <person name="Lee S.D."/>
        </authorList>
    </citation>
    <scope>NUCLEOTIDE SEQUENCE [LARGE SCALE GENOMIC DNA]</scope>
    <source>
        <strain evidence="1 2">N1-1</strain>
    </source>
</reference>
<dbReference type="SUPFAM" id="SSF48452">
    <property type="entry name" value="TPR-like"/>
    <property type="match status" value="1"/>
</dbReference>
<comment type="caution">
    <text evidence="1">The sequence shown here is derived from an EMBL/GenBank/DDBJ whole genome shotgun (WGS) entry which is preliminary data.</text>
</comment>
<proteinExistence type="predicted"/>
<accession>A0ABV6VLC1</accession>
<organism evidence="1 2">
    <name type="scientific">Streptacidiphilus alkalitolerans</name>
    <dbReference type="NCBI Taxonomy" id="3342712"/>
    <lineage>
        <taxon>Bacteria</taxon>
        <taxon>Bacillati</taxon>
        <taxon>Actinomycetota</taxon>
        <taxon>Actinomycetes</taxon>
        <taxon>Kitasatosporales</taxon>
        <taxon>Streptomycetaceae</taxon>
        <taxon>Streptacidiphilus</taxon>
    </lineage>
</organism>
<dbReference type="Gene3D" id="1.25.40.10">
    <property type="entry name" value="Tetratricopeptide repeat domain"/>
    <property type="match status" value="1"/>
</dbReference>
<name>A0ABV6VLC1_9ACTN</name>
<protein>
    <submittedName>
        <fullName evidence="1">Uncharacterized protein</fullName>
    </submittedName>
</protein>
<dbReference type="InterPro" id="IPR011990">
    <property type="entry name" value="TPR-like_helical_dom_sf"/>
</dbReference>
<gene>
    <name evidence="1" type="ORF">ACEZDG_35035</name>
</gene>
<keyword evidence="2" id="KW-1185">Reference proteome</keyword>
<dbReference type="EMBL" id="JBHEZX010000024">
    <property type="protein sequence ID" value="MFC1414491.1"/>
    <property type="molecule type" value="Genomic_DNA"/>
</dbReference>
<evidence type="ECO:0000313" key="1">
    <source>
        <dbReference type="EMBL" id="MFC1414491.1"/>
    </source>
</evidence>